<dbReference type="GO" id="GO:0051301">
    <property type="term" value="P:cell division"/>
    <property type="evidence" value="ECO:0007669"/>
    <property type="project" value="UniProtKB-KW"/>
</dbReference>
<dbReference type="Proteomes" id="UP001604336">
    <property type="component" value="Unassembled WGS sequence"/>
</dbReference>
<dbReference type="InterPro" id="IPR010369">
    <property type="entry name" value="SOK"/>
</dbReference>
<name>A0ABD1RSQ6_9LAMI</name>
<keyword evidence="4" id="KW-0132">Cell division</keyword>
<dbReference type="GO" id="GO:0005886">
    <property type="term" value="C:plasma membrane"/>
    <property type="evidence" value="ECO:0007669"/>
    <property type="project" value="UniProtKB-SubCell"/>
</dbReference>
<gene>
    <name evidence="10" type="ORF">Adt_27079</name>
</gene>
<feature type="domain" description="SOSEKI DIX-like" evidence="9">
    <location>
        <begin position="14"/>
        <end position="101"/>
    </location>
</feature>
<dbReference type="InterPro" id="IPR048351">
    <property type="entry name" value="SOK_DIX"/>
</dbReference>
<feature type="compositionally biased region" description="Polar residues" evidence="8">
    <location>
        <begin position="136"/>
        <end position="147"/>
    </location>
</feature>
<evidence type="ECO:0000256" key="8">
    <source>
        <dbReference type="SAM" id="MobiDB-lite"/>
    </source>
</evidence>
<dbReference type="Pfam" id="PF06136">
    <property type="entry name" value="SOK"/>
    <property type="match status" value="1"/>
</dbReference>
<feature type="region of interest" description="Disordered" evidence="8">
    <location>
        <begin position="128"/>
        <end position="166"/>
    </location>
</feature>
<dbReference type="EMBL" id="JBFOLK010000008">
    <property type="protein sequence ID" value="KAL2491451.1"/>
    <property type="molecule type" value="Genomic_DNA"/>
</dbReference>
<reference evidence="11" key="1">
    <citation type="submission" date="2024-07" db="EMBL/GenBank/DDBJ databases">
        <title>Two chromosome-level genome assemblies of Korean endemic species Abeliophyllum distichum and Forsythia ovata (Oleaceae).</title>
        <authorList>
            <person name="Jang H."/>
        </authorList>
    </citation>
    <scope>NUCLEOTIDE SEQUENCE [LARGE SCALE GENOMIC DNA]</scope>
</reference>
<evidence type="ECO:0000256" key="5">
    <source>
        <dbReference type="ARBA" id="ARBA00023136"/>
    </source>
</evidence>
<evidence type="ECO:0000256" key="4">
    <source>
        <dbReference type="ARBA" id="ARBA00022618"/>
    </source>
</evidence>
<keyword evidence="3" id="KW-1003">Cell membrane</keyword>
<evidence type="ECO:0000256" key="2">
    <source>
        <dbReference type="ARBA" id="ARBA00022473"/>
    </source>
</evidence>
<evidence type="ECO:0000259" key="9">
    <source>
        <dbReference type="Pfam" id="PF06136"/>
    </source>
</evidence>
<comment type="caution">
    <text evidence="10">The sequence shown here is derived from an EMBL/GenBank/DDBJ whole genome shotgun (WGS) entry which is preliminary data.</text>
</comment>
<sequence length="378" mass="43462">MEYSQGCAEVRRLHIVYFLSRNGRIEHPHLIRVHHLSRNGVHLRDVKRWLAELRGKDMPQYFAWSYKRRYKSGHVWQDLLDDDLITPISDNEYILKGSEIFPRTSTQDISYAERKVPMQNKLPLLEEEAEDKKPSEIQNQSETSTDVSTKSSSEIEEESTIFGSETSTLKDYSGKLEVEKKHSDKTSKQDIIHDQQDQYFKMDNKMKNKVKIEKIDSPASSMKSSESCITKGTSRSTGRSHKLRNLLTCGALDANDSAHVVMINRHNNQNNVHLMEMCKLGEKHIGGSQRISRTTWNQQPWNTGRKSCDGVKDSTKNIGEFCNQRTTRATYKHVKGPNCSQCKKQFKPEKLHAHMKSCKGIKATEKTSQRSIQFLATT</sequence>
<dbReference type="PANTHER" id="PTHR31083">
    <property type="entry name" value="UPSTREAM OF FLC PROTEIN (DUF966)"/>
    <property type="match status" value="1"/>
</dbReference>
<protein>
    <recommendedName>
        <fullName evidence="9">SOSEKI DIX-like domain-containing protein</fullName>
    </recommendedName>
</protein>
<evidence type="ECO:0000256" key="1">
    <source>
        <dbReference type="ARBA" id="ARBA00004413"/>
    </source>
</evidence>
<evidence type="ECO:0000256" key="6">
    <source>
        <dbReference type="ARBA" id="ARBA00023306"/>
    </source>
</evidence>
<comment type="similarity">
    <text evidence="7">Belongs to the SOSEKI family.</text>
</comment>
<dbReference type="AlphaFoldDB" id="A0ABD1RSQ6"/>
<dbReference type="GO" id="GO:0051258">
    <property type="term" value="P:protein polymerization"/>
    <property type="evidence" value="ECO:0007669"/>
    <property type="project" value="UniProtKB-ARBA"/>
</dbReference>
<evidence type="ECO:0000313" key="11">
    <source>
        <dbReference type="Proteomes" id="UP001604336"/>
    </source>
</evidence>
<keyword evidence="2" id="KW-0217">Developmental protein</keyword>
<accession>A0ABD1RSQ6</accession>
<organism evidence="10 11">
    <name type="scientific">Abeliophyllum distichum</name>
    <dbReference type="NCBI Taxonomy" id="126358"/>
    <lineage>
        <taxon>Eukaryota</taxon>
        <taxon>Viridiplantae</taxon>
        <taxon>Streptophyta</taxon>
        <taxon>Embryophyta</taxon>
        <taxon>Tracheophyta</taxon>
        <taxon>Spermatophyta</taxon>
        <taxon>Magnoliopsida</taxon>
        <taxon>eudicotyledons</taxon>
        <taxon>Gunneridae</taxon>
        <taxon>Pentapetalae</taxon>
        <taxon>asterids</taxon>
        <taxon>lamiids</taxon>
        <taxon>Lamiales</taxon>
        <taxon>Oleaceae</taxon>
        <taxon>Forsythieae</taxon>
        <taxon>Abeliophyllum</taxon>
    </lineage>
</organism>
<proteinExistence type="inferred from homology"/>
<dbReference type="PANTHER" id="PTHR31083:SF5">
    <property type="entry name" value="PROTEIN SOSEKI 1"/>
    <property type="match status" value="1"/>
</dbReference>
<evidence type="ECO:0000313" key="10">
    <source>
        <dbReference type="EMBL" id="KAL2491451.1"/>
    </source>
</evidence>
<keyword evidence="11" id="KW-1185">Reference proteome</keyword>
<keyword evidence="5" id="KW-0472">Membrane</keyword>
<comment type="subcellular location">
    <subcellularLocation>
        <location evidence="1">Cell membrane</location>
        <topology evidence="1">Peripheral membrane protein</topology>
        <orientation evidence="1">Cytoplasmic side</orientation>
    </subcellularLocation>
</comment>
<evidence type="ECO:0000256" key="3">
    <source>
        <dbReference type="ARBA" id="ARBA00022475"/>
    </source>
</evidence>
<keyword evidence="6" id="KW-0131">Cell cycle</keyword>
<evidence type="ECO:0000256" key="7">
    <source>
        <dbReference type="ARBA" id="ARBA00024211"/>
    </source>
</evidence>